<dbReference type="PANTHER" id="PTHR43804:SF7">
    <property type="entry name" value="LD18447P"/>
    <property type="match status" value="1"/>
</dbReference>
<dbReference type="AlphaFoldDB" id="D8LY84"/>
<dbReference type="Pfam" id="PF00472">
    <property type="entry name" value="RF-1"/>
    <property type="match status" value="1"/>
</dbReference>
<dbReference type="Pfam" id="PF03462">
    <property type="entry name" value="PCRF"/>
    <property type="match status" value="1"/>
</dbReference>
<protein>
    <recommendedName>
        <fullName evidence="4">Prokaryotic-type class I peptide chain release factors domain-containing protein</fullName>
    </recommendedName>
</protein>
<dbReference type="RefSeq" id="XP_012894587.1">
    <property type="nucleotide sequence ID" value="XM_013039133.1"/>
</dbReference>
<dbReference type="Gene3D" id="3.30.160.20">
    <property type="match status" value="1"/>
</dbReference>
<gene>
    <name evidence="5" type="ORF">GSBLH_T00000854001</name>
</gene>
<dbReference type="FunFam" id="3.30.70.1660:FF:000002">
    <property type="entry name" value="Peptide chain release factor 1"/>
    <property type="match status" value="1"/>
</dbReference>
<feature type="domain" description="Prokaryotic-type class I peptide chain release factors" evidence="4">
    <location>
        <begin position="164"/>
        <end position="180"/>
    </location>
</feature>
<organism evidence="5">
    <name type="scientific">Blastocystis hominis</name>
    <dbReference type="NCBI Taxonomy" id="12968"/>
    <lineage>
        <taxon>Eukaryota</taxon>
        <taxon>Sar</taxon>
        <taxon>Stramenopiles</taxon>
        <taxon>Bigyra</taxon>
        <taxon>Opalozoa</taxon>
        <taxon>Opalinata</taxon>
        <taxon>Blastocystidae</taxon>
        <taxon>Blastocystis</taxon>
    </lineage>
</organism>
<evidence type="ECO:0000259" key="4">
    <source>
        <dbReference type="PROSITE" id="PS00745"/>
    </source>
</evidence>
<dbReference type="SMART" id="SM00937">
    <property type="entry name" value="PCRF"/>
    <property type="match status" value="1"/>
</dbReference>
<reference evidence="5" key="1">
    <citation type="submission" date="2010-02" db="EMBL/GenBank/DDBJ databases">
        <title>Sequencing and annotation of the Blastocystis hominis genome.</title>
        <authorList>
            <person name="Wincker P."/>
        </authorList>
    </citation>
    <scope>NUCLEOTIDE SEQUENCE</scope>
    <source>
        <strain evidence="5">Singapore isolate B</strain>
    </source>
</reference>
<sequence>MREMLNEEYTHLLQEEEKVLEEANIISLPSNKYCCITLFTPREDHKNCTIEVRAGAGGAEACLFTEDIMNMYKNYCSLKDWKWSVLSCNAPTGGGIKEAIIKITGEGSFGVLRTESGVHRVQRVPETESQGRIHTSTMTVAVLPEVENMETLIRPSDLRIDLFRSSGKGGQHVNKTESAVRITHLPTGIVVSNQDERNQHMNKAKAMQILAIRLQNRQNSLFNEEIDSERRSYPFAFDWARCEKNRTYNYPNSRITDHRIGLTLYGMDKMMNGELLDEFAVALKQWRIEKEFEALKSEL</sequence>
<dbReference type="FunFam" id="3.30.160.20:FF:000004">
    <property type="entry name" value="Peptide chain release factor 1"/>
    <property type="match status" value="1"/>
</dbReference>
<dbReference type="InterPro" id="IPR045853">
    <property type="entry name" value="Pep_chain_release_fac_I_sf"/>
</dbReference>
<dbReference type="PANTHER" id="PTHR43804">
    <property type="entry name" value="LD18447P"/>
    <property type="match status" value="1"/>
</dbReference>
<dbReference type="InterPro" id="IPR005139">
    <property type="entry name" value="PCRF"/>
</dbReference>
<comment type="similarity">
    <text evidence="1">Belongs to the prokaryotic/mitochondrial release factor family.</text>
</comment>
<dbReference type="PROSITE" id="PS00745">
    <property type="entry name" value="RF_PROK_I"/>
    <property type="match status" value="1"/>
</dbReference>
<proteinExistence type="inferred from homology"/>
<dbReference type="FunCoup" id="D8LY84">
    <property type="interactions" value="9"/>
</dbReference>
<evidence type="ECO:0000313" key="5">
    <source>
        <dbReference type="EMBL" id="CBK20539.2"/>
    </source>
</evidence>
<dbReference type="SUPFAM" id="SSF75620">
    <property type="entry name" value="Release factor"/>
    <property type="match status" value="1"/>
</dbReference>
<evidence type="ECO:0000256" key="2">
    <source>
        <dbReference type="ARBA" id="ARBA00022481"/>
    </source>
</evidence>
<dbReference type="Proteomes" id="UP000008312">
    <property type="component" value="Unassembled WGS sequence"/>
</dbReference>
<dbReference type="OrthoDB" id="2019491at2759"/>
<dbReference type="InterPro" id="IPR000352">
    <property type="entry name" value="Pep_chain_release_fac_I"/>
</dbReference>
<keyword evidence="6" id="KW-1185">Reference proteome</keyword>
<dbReference type="GeneID" id="24918142"/>
<keyword evidence="3" id="KW-0648">Protein biosynthesis</keyword>
<dbReference type="GO" id="GO:0005737">
    <property type="term" value="C:cytoplasm"/>
    <property type="evidence" value="ECO:0007669"/>
    <property type="project" value="UniProtKB-ARBA"/>
</dbReference>
<name>D8LY84_BLAHO</name>
<evidence type="ECO:0000313" key="6">
    <source>
        <dbReference type="Proteomes" id="UP000008312"/>
    </source>
</evidence>
<dbReference type="EMBL" id="FN668639">
    <property type="protein sequence ID" value="CBK20539.2"/>
    <property type="molecule type" value="Genomic_DNA"/>
</dbReference>
<dbReference type="InterPro" id="IPR050057">
    <property type="entry name" value="Prokaryotic/Mito_RF"/>
</dbReference>
<evidence type="ECO:0000256" key="3">
    <source>
        <dbReference type="ARBA" id="ARBA00022917"/>
    </source>
</evidence>
<dbReference type="OMA" id="VEVHFHI"/>
<keyword evidence="2" id="KW-0488">Methylation</keyword>
<evidence type="ECO:0000256" key="1">
    <source>
        <dbReference type="ARBA" id="ARBA00010835"/>
    </source>
</evidence>
<dbReference type="InParanoid" id="D8LY84"/>
<accession>D8LY84</accession>
<dbReference type="GO" id="GO:0003747">
    <property type="term" value="F:translation release factor activity"/>
    <property type="evidence" value="ECO:0007669"/>
    <property type="project" value="InterPro"/>
</dbReference>
<dbReference type="Gene3D" id="3.30.70.1660">
    <property type="match status" value="1"/>
</dbReference>